<dbReference type="GO" id="GO:0009229">
    <property type="term" value="P:thiamine diphosphate biosynthetic process"/>
    <property type="evidence" value="ECO:0007669"/>
    <property type="project" value="UniProtKB-UniPathway"/>
</dbReference>
<feature type="domain" description="Pyridoxamine kinase/Phosphomethylpyrimidine kinase" evidence="15">
    <location>
        <begin position="24"/>
        <end position="270"/>
    </location>
</feature>
<proteinExistence type="predicted"/>
<evidence type="ECO:0000256" key="6">
    <source>
        <dbReference type="ARBA" id="ARBA00022777"/>
    </source>
</evidence>
<comment type="catalytic activity">
    <reaction evidence="11">
        <text>4-methyl-5-(2-phosphooxyethyl)-thiazole + 4-amino-2-methyl-5-(diphosphooxymethyl)pyrimidine + H(+) = thiamine phosphate + diphosphate</text>
        <dbReference type="Rhea" id="RHEA:22328"/>
        <dbReference type="ChEBI" id="CHEBI:15378"/>
        <dbReference type="ChEBI" id="CHEBI:33019"/>
        <dbReference type="ChEBI" id="CHEBI:37575"/>
        <dbReference type="ChEBI" id="CHEBI:57841"/>
        <dbReference type="ChEBI" id="CHEBI:58296"/>
        <dbReference type="EC" id="2.5.1.3"/>
    </reaction>
</comment>
<evidence type="ECO:0000256" key="11">
    <source>
        <dbReference type="ARBA" id="ARBA00047334"/>
    </source>
</evidence>
<evidence type="ECO:0000256" key="12">
    <source>
        <dbReference type="ARBA" id="ARBA00047851"/>
    </source>
</evidence>
<accession>A0A317CKT1</accession>
<dbReference type="Gene3D" id="3.40.1190.20">
    <property type="match status" value="1"/>
</dbReference>
<evidence type="ECO:0000256" key="1">
    <source>
        <dbReference type="ARBA" id="ARBA00001946"/>
    </source>
</evidence>
<dbReference type="InterPro" id="IPR013785">
    <property type="entry name" value="Aldolase_TIM"/>
</dbReference>
<dbReference type="GO" id="GO:0005524">
    <property type="term" value="F:ATP binding"/>
    <property type="evidence" value="ECO:0007669"/>
    <property type="project" value="UniProtKB-KW"/>
</dbReference>
<evidence type="ECO:0000256" key="8">
    <source>
        <dbReference type="ARBA" id="ARBA00022842"/>
    </source>
</evidence>
<keyword evidence="5" id="KW-0547">Nucleotide-binding</keyword>
<comment type="cofactor">
    <cofactor evidence="1">
        <name>Mg(2+)</name>
        <dbReference type="ChEBI" id="CHEBI:18420"/>
    </cofactor>
</comment>
<dbReference type="EMBL" id="QGKM01000019">
    <property type="protein sequence ID" value="PWQ98053.1"/>
    <property type="molecule type" value="Genomic_DNA"/>
</dbReference>
<evidence type="ECO:0000256" key="13">
    <source>
        <dbReference type="ARBA" id="ARBA00047883"/>
    </source>
</evidence>
<keyword evidence="8" id="KW-0460">Magnesium</keyword>
<evidence type="ECO:0000313" key="16">
    <source>
        <dbReference type="EMBL" id="PWQ98053.1"/>
    </source>
</evidence>
<evidence type="ECO:0000256" key="2">
    <source>
        <dbReference type="ARBA" id="ARBA00005165"/>
    </source>
</evidence>
<keyword evidence="6" id="KW-0418">Kinase</keyword>
<comment type="caution">
    <text evidence="16">The sequence shown here is derived from an EMBL/GenBank/DDBJ whole genome shotgun (WGS) entry which is preliminary data.</text>
</comment>
<reference evidence="16 17" key="1">
    <citation type="submission" date="2018-05" db="EMBL/GenBank/DDBJ databases">
        <title>Leucothrix arctica sp. nov., isolated from Arctic seawater.</title>
        <authorList>
            <person name="Choi A."/>
            <person name="Baek K."/>
        </authorList>
    </citation>
    <scope>NUCLEOTIDE SEQUENCE [LARGE SCALE GENOMIC DNA]</scope>
    <source>
        <strain evidence="16 17">JCM 18388</strain>
    </source>
</reference>
<dbReference type="PANTHER" id="PTHR20858">
    <property type="entry name" value="PHOSPHOMETHYLPYRIMIDINE KINASE"/>
    <property type="match status" value="1"/>
</dbReference>
<dbReference type="InterPro" id="IPR036206">
    <property type="entry name" value="ThiamineP_synth_sf"/>
</dbReference>
<dbReference type="GO" id="GO:0004789">
    <property type="term" value="F:thiamine-phosphate diphosphorylase activity"/>
    <property type="evidence" value="ECO:0007669"/>
    <property type="project" value="UniProtKB-EC"/>
</dbReference>
<gene>
    <name evidence="16" type="ORF">DKW60_08925</name>
</gene>
<dbReference type="UniPathway" id="UPA00060">
    <property type="reaction ID" value="UER00138"/>
</dbReference>
<dbReference type="AlphaFoldDB" id="A0A317CKT1"/>
<feature type="domain" description="Thiamine phosphate synthase/TenI" evidence="14">
    <location>
        <begin position="324"/>
        <end position="499"/>
    </location>
</feature>
<keyword evidence="10" id="KW-0511">Multifunctional enzyme</keyword>
<dbReference type="OrthoDB" id="9810880at2"/>
<dbReference type="NCBIfam" id="NF002904">
    <property type="entry name" value="PRK03512.1"/>
    <property type="match status" value="1"/>
</dbReference>
<dbReference type="SUPFAM" id="SSF53613">
    <property type="entry name" value="Ribokinase-like"/>
    <property type="match status" value="1"/>
</dbReference>
<dbReference type="InterPro" id="IPR029056">
    <property type="entry name" value="Ribokinase-like"/>
</dbReference>
<dbReference type="FunFam" id="3.20.20.70:FF:000064">
    <property type="entry name" value="Thiamine-phosphate synthase"/>
    <property type="match status" value="1"/>
</dbReference>
<evidence type="ECO:0000313" key="17">
    <source>
        <dbReference type="Proteomes" id="UP000245539"/>
    </source>
</evidence>
<evidence type="ECO:0000256" key="5">
    <source>
        <dbReference type="ARBA" id="ARBA00022741"/>
    </source>
</evidence>
<evidence type="ECO:0000256" key="4">
    <source>
        <dbReference type="ARBA" id="ARBA00022723"/>
    </source>
</evidence>
<dbReference type="CDD" id="cd00564">
    <property type="entry name" value="TMP_TenI"/>
    <property type="match status" value="1"/>
</dbReference>
<keyword evidence="3" id="KW-0808">Transferase</keyword>
<protein>
    <submittedName>
        <fullName evidence="16">Thiamine phosphate synthase</fullName>
    </submittedName>
</protein>
<dbReference type="GO" id="GO:0008902">
    <property type="term" value="F:hydroxymethylpyrimidine kinase activity"/>
    <property type="evidence" value="ECO:0007669"/>
    <property type="project" value="TreeGrafter"/>
</dbReference>
<dbReference type="RefSeq" id="WP_109837312.1">
    <property type="nucleotide sequence ID" value="NZ_QGKM01000019.1"/>
</dbReference>
<name>A0A317CKT1_9GAMM</name>
<sequence length="518" mass="55771">MSTSLSVSKPQAAASVLLIGGTDPSGAGLQADWRVVHALGMHAYTVVTAVTAQNTTSVSDMGVLGATKISAQFQSVQQALLREDALPLAAIKIGMLGDEFAIAAVCEGIAALQAQGQPPRVIVDPLIMASSGARLLTQQGENMLLERLLPLADVVTPNLNELAQLTGMPVTDIEEIEAATKQLLSIGVRSVLLKGGHYSADSEESSDYFYSQELHFWLIGKRWPDKANVLGTGCLLATAMACATAQGYAITDAIVLAKTLVSRGIRNAVLANGAYQARLGDIDPNDWSVDYQDFPLMTPQSPETPRLQLPACDSQRLGIYPVVDSVEWVEKLIHCGIKTIQLRLKTDVENPPTWDELDQQIAAAVKVCAGRNIRLFINDHWQLAIKHGAYGIHLGQEDLYDADHQAIAASGCHLGVSTHSYTEVARARWVNPSYIALGPIYATTSKDMPWVPQGPAAVERWVKLLDGHYPLVAIGGIDRERAKALKPTGVGSVAMITAITKAEDYQAATLELIKIWEE</sequence>
<dbReference type="InterPro" id="IPR004399">
    <property type="entry name" value="HMP/HMP-P_kinase_dom"/>
</dbReference>
<dbReference type="GO" id="GO:0046872">
    <property type="term" value="F:metal ion binding"/>
    <property type="evidence" value="ECO:0007669"/>
    <property type="project" value="UniProtKB-KW"/>
</dbReference>
<evidence type="ECO:0000259" key="14">
    <source>
        <dbReference type="Pfam" id="PF02581"/>
    </source>
</evidence>
<dbReference type="GO" id="GO:0009228">
    <property type="term" value="P:thiamine biosynthetic process"/>
    <property type="evidence" value="ECO:0007669"/>
    <property type="project" value="UniProtKB-KW"/>
</dbReference>
<dbReference type="NCBIfam" id="TIGR00693">
    <property type="entry name" value="thiE"/>
    <property type="match status" value="1"/>
</dbReference>
<evidence type="ECO:0000256" key="9">
    <source>
        <dbReference type="ARBA" id="ARBA00022977"/>
    </source>
</evidence>
<comment type="pathway">
    <text evidence="2">Cofactor biosynthesis; thiamine diphosphate biosynthesis; thiamine phosphate from 4-amino-2-methyl-5-diphosphomethylpyrimidine and 4-methyl-5-(2-phosphoethyl)-thiazole: step 1/1.</text>
</comment>
<dbReference type="Proteomes" id="UP000245539">
    <property type="component" value="Unassembled WGS sequence"/>
</dbReference>
<dbReference type="InterPro" id="IPR013749">
    <property type="entry name" value="PM/HMP-P_kinase-1"/>
</dbReference>
<comment type="catalytic activity">
    <reaction evidence="13">
        <text>2-[(2R,5Z)-2-carboxy-4-methylthiazol-5(2H)-ylidene]ethyl phosphate + 4-amino-2-methyl-5-(diphosphooxymethyl)pyrimidine + 2 H(+) = thiamine phosphate + CO2 + diphosphate</text>
        <dbReference type="Rhea" id="RHEA:47844"/>
        <dbReference type="ChEBI" id="CHEBI:15378"/>
        <dbReference type="ChEBI" id="CHEBI:16526"/>
        <dbReference type="ChEBI" id="CHEBI:33019"/>
        <dbReference type="ChEBI" id="CHEBI:37575"/>
        <dbReference type="ChEBI" id="CHEBI:57841"/>
        <dbReference type="ChEBI" id="CHEBI:62899"/>
        <dbReference type="EC" id="2.5.1.3"/>
    </reaction>
</comment>
<dbReference type="Gene3D" id="3.20.20.70">
    <property type="entry name" value="Aldolase class I"/>
    <property type="match status" value="1"/>
</dbReference>
<dbReference type="Pfam" id="PF02581">
    <property type="entry name" value="TMP-TENI"/>
    <property type="match status" value="1"/>
</dbReference>
<keyword evidence="9" id="KW-0784">Thiamine biosynthesis</keyword>
<dbReference type="CDD" id="cd01169">
    <property type="entry name" value="HMPP_kinase"/>
    <property type="match status" value="1"/>
</dbReference>
<dbReference type="PANTHER" id="PTHR20858:SF17">
    <property type="entry name" value="HYDROXYMETHYLPYRIMIDINE_PHOSPHOMETHYLPYRIMIDINE KINASE THI20-RELATED"/>
    <property type="match status" value="1"/>
</dbReference>
<dbReference type="InterPro" id="IPR022998">
    <property type="entry name" value="ThiamineP_synth_TenI"/>
</dbReference>
<evidence type="ECO:0000256" key="3">
    <source>
        <dbReference type="ARBA" id="ARBA00022679"/>
    </source>
</evidence>
<evidence type="ECO:0000256" key="7">
    <source>
        <dbReference type="ARBA" id="ARBA00022840"/>
    </source>
</evidence>
<dbReference type="Pfam" id="PF08543">
    <property type="entry name" value="Phos_pyr_kin"/>
    <property type="match status" value="1"/>
</dbReference>
<evidence type="ECO:0000256" key="10">
    <source>
        <dbReference type="ARBA" id="ARBA00023268"/>
    </source>
</evidence>
<dbReference type="GO" id="GO:0005829">
    <property type="term" value="C:cytosol"/>
    <property type="evidence" value="ECO:0007669"/>
    <property type="project" value="TreeGrafter"/>
</dbReference>
<keyword evidence="17" id="KW-1185">Reference proteome</keyword>
<keyword evidence="4" id="KW-0479">Metal-binding</keyword>
<dbReference type="GO" id="GO:0008972">
    <property type="term" value="F:phosphomethylpyrimidine kinase activity"/>
    <property type="evidence" value="ECO:0007669"/>
    <property type="project" value="InterPro"/>
</dbReference>
<comment type="catalytic activity">
    <reaction evidence="12">
        <text>2-(2-carboxy-4-methylthiazol-5-yl)ethyl phosphate + 4-amino-2-methyl-5-(diphosphooxymethyl)pyrimidine + 2 H(+) = thiamine phosphate + CO2 + diphosphate</text>
        <dbReference type="Rhea" id="RHEA:47848"/>
        <dbReference type="ChEBI" id="CHEBI:15378"/>
        <dbReference type="ChEBI" id="CHEBI:16526"/>
        <dbReference type="ChEBI" id="CHEBI:33019"/>
        <dbReference type="ChEBI" id="CHEBI:37575"/>
        <dbReference type="ChEBI" id="CHEBI:57841"/>
        <dbReference type="ChEBI" id="CHEBI:62890"/>
        <dbReference type="EC" id="2.5.1.3"/>
    </reaction>
</comment>
<dbReference type="InterPro" id="IPR034291">
    <property type="entry name" value="TMP_synthase"/>
</dbReference>
<keyword evidence="7" id="KW-0067">ATP-binding</keyword>
<evidence type="ECO:0000259" key="15">
    <source>
        <dbReference type="Pfam" id="PF08543"/>
    </source>
</evidence>
<dbReference type="SUPFAM" id="SSF51391">
    <property type="entry name" value="Thiamin phosphate synthase"/>
    <property type="match status" value="1"/>
</dbReference>
<organism evidence="16 17">
    <name type="scientific">Leucothrix pacifica</name>
    <dbReference type="NCBI Taxonomy" id="1247513"/>
    <lineage>
        <taxon>Bacteria</taxon>
        <taxon>Pseudomonadati</taxon>
        <taxon>Pseudomonadota</taxon>
        <taxon>Gammaproteobacteria</taxon>
        <taxon>Thiotrichales</taxon>
        <taxon>Thiotrichaceae</taxon>
        <taxon>Leucothrix</taxon>
    </lineage>
</organism>